<dbReference type="InterPro" id="IPR037185">
    <property type="entry name" value="EmrE-like"/>
</dbReference>
<dbReference type="EMBL" id="BQMJ01000015">
    <property type="protein sequence ID" value="GJQ10411.1"/>
    <property type="molecule type" value="Genomic_DNA"/>
</dbReference>
<comment type="subcellular location">
    <subcellularLocation>
        <location evidence="1">Cell membrane</location>
        <topology evidence="1">Multi-pass membrane protein</topology>
    </subcellularLocation>
</comment>
<feature type="transmembrane region" description="Helical" evidence="6">
    <location>
        <begin position="246"/>
        <end position="266"/>
    </location>
</feature>
<dbReference type="Proteomes" id="UP001061958">
    <property type="component" value="Unassembled WGS sequence"/>
</dbReference>
<feature type="transmembrane region" description="Helical" evidence="6">
    <location>
        <begin position="286"/>
        <end position="308"/>
    </location>
</feature>
<evidence type="ECO:0000313" key="8">
    <source>
        <dbReference type="EMBL" id="GJQ10411.1"/>
    </source>
</evidence>
<proteinExistence type="predicted"/>
<reference evidence="8" key="2">
    <citation type="submission" date="2022-01" db="EMBL/GenBank/DDBJ databases">
        <authorList>
            <person name="Hirooka S."/>
            <person name="Miyagishima S.Y."/>
        </authorList>
    </citation>
    <scope>NUCLEOTIDE SEQUENCE</scope>
    <source>
        <strain evidence="8">NBRC 102759</strain>
    </source>
</reference>
<feature type="transmembrane region" description="Helical" evidence="6">
    <location>
        <begin position="344"/>
        <end position="362"/>
    </location>
</feature>
<evidence type="ECO:0000313" key="9">
    <source>
        <dbReference type="EMBL" id="GJQ12716.1"/>
    </source>
</evidence>
<gene>
    <name evidence="8" type="ORF">GpartN1_g2202.t1</name>
    <name evidence="9" type="ORF">GpartN1_g4507.t1</name>
</gene>
<feature type="transmembrane region" description="Helical" evidence="6">
    <location>
        <begin position="98"/>
        <end position="117"/>
    </location>
</feature>
<evidence type="ECO:0000256" key="5">
    <source>
        <dbReference type="ARBA" id="ARBA00023136"/>
    </source>
</evidence>
<name>A0A9C7PUZ0_9RHOD</name>
<feature type="domain" description="EamA" evidence="7">
    <location>
        <begin position="218"/>
        <end position="359"/>
    </location>
</feature>
<dbReference type="AlphaFoldDB" id="A0A9C7PUZ0"/>
<dbReference type="Pfam" id="PF00892">
    <property type="entry name" value="EamA"/>
    <property type="match status" value="2"/>
</dbReference>
<feature type="transmembrane region" description="Helical" evidence="6">
    <location>
        <begin position="167"/>
        <end position="185"/>
    </location>
</feature>
<dbReference type="GO" id="GO:0005886">
    <property type="term" value="C:plasma membrane"/>
    <property type="evidence" value="ECO:0007669"/>
    <property type="project" value="UniProtKB-SubCell"/>
</dbReference>
<evidence type="ECO:0000256" key="2">
    <source>
        <dbReference type="ARBA" id="ARBA00022475"/>
    </source>
</evidence>
<reference evidence="8" key="1">
    <citation type="journal article" date="2022" name="Proc. Natl. Acad. Sci. U.S.A.">
        <title>Life cycle and functional genomics of the unicellular red alga Galdieria for elucidating algal and plant evolution and industrial use.</title>
        <authorList>
            <person name="Hirooka S."/>
            <person name="Itabashi T."/>
            <person name="Ichinose T.M."/>
            <person name="Onuma R."/>
            <person name="Fujiwara T."/>
            <person name="Yamashita S."/>
            <person name="Jong L.W."/>
            <person name="Tomita R."/>
            <person name="Iwane A.H."/>
            <person name="Miyagishima S.Y."/>
        </authorList>
    </citation>
    <scope>NUCLEOTIDE SEQUENCE</scope>
    <source>
        <strain evidence="8">NBRC 102759</strain>
    </source>
</reference>
<dbReference type="EMBL" id="BQMJ01000036">
    <property type="protein sequence ID" value="GJQ12716.1"/>
    <property type="molecule type" value="Genomic_DNA"/>
</dbReference>
<dbReference type="SUPFAM" id="SSF103481">
    <property type="entry name" value="Multidrug resistance efflux transporter EmrE"/>
    <property type="match status" value="2"/>
</dbReference>
<dbReference type="PANTHER" id="PTHR42920:SF5">
    <property type="entry name" value="EAMA DOMAIN-CONTAINING PROTEIN"/>
    <property type="match status" value="1"/>
</dbReference>
<feature type="transmembrane region" description="Helical" evidence="6">
    <location>
        <begin position="192"/>
        <end position="212"/>
    </location>
</feature>
<dbReference type="InterPro" id="IPR051258">
    <property type="entry name" value="Diverse_Substrate_Transporter"/>
</dbReference>
<protein>
    <recommendedName>
        <fullName evidence="7">EamA domain-containing protein</fullName>
    </recommendedName>
</protein>
<evidence type="ECO:0000256" key="4">
    <source>
        <dbReference type="ARBA" id="ARBA00022989"/>
    </source>
</evidence>
<organism evidence="8 10">
    <name type="scientific">Galdieria partita</name>
    <dbReference type="NCBI Taxonomy" id="83374"/>
    <lineage>
        <taxon>Eukaryota</taxon>
        <taxon>Rhodophyta</taxon>
        <taxon>Bangiophyceae</taxon>
        <taxon>Galdieriales</taxon>
        <taxon>Galdieriaceae</taxon>
        <taxon>Galdieria</taxon>
    </lineage>
</organism>
<comment type="caution">
    <text evidence="8">The sequence shown here is derived from an EMBL/GenBank/DDBJ whole genome shotgun (WGS) entry which is preliminary data.</text>
</comment>
<evidence type="ECO:0000256" key="1">
    <source>
        <dbReference type="ARBA" id="ARBA00004651"/>
    </source>
</evidence>
<keyword evidence="3 6" id="KW-0812">Transmembrane</keyword>
<feature type="transmembrane region" description="Helical" evidence="6">
    <location>
        <begin position="68"/>
        <end position="86"/>
    </location>
</feature>
<feature type="transmembrane region" description="Helical" evidence="6">
    <location>
        <begin position="218"/>
        <end position="234"/>
    </location>
</feature>
<feature type="transmembrane region" description="Helical" evidence="6">
    <location>
        <begin position="129"/>
        <end position="147"/>
    </location>
</feature>
<dbReference type="OrthoDB" id="2017960at2759"/>
<keyword evidence="10" id="KW-1185">Reference proteome</keyword>
<keyword evidence="4 6" id="KW-1133">Transmembrane helix</keyword>
<keyword evidence="5 6" id="KW-0472">Membrane</keyword>
<evidence type="ECO:0000313" key="10">
    <source>
        <dbReference type="Proteomes" id="UP001061958"/>
    </source>
</evidence>
<evidence type="ECO:0000256" key="3">
    <source>
        <dbReference type="ARBA" id="ARBA00022692"/>
    </source>
</evidence>
<accession>A0A9C7PUZ0</accession>
<dbReference type="InterPro" id="IPR000620">
    <property type="entry name" value="EamA_dom"/>
</dbReference>
<evidence type="ECO:0000259" key="7">
    <source>
        <dbReference type="Pfam" id="PF00892"/>
    </source>
</evidence>
<evidence type="ECO:0000256" key="6">
    <source>
        <dbReference type="SAM" id="Phobius"/>
    </source>
</evidence>
<feature type="transmembrane region" description="Helical" evidence="6">
    <location>
        <begin position="320"/>
        <end position="338"/>
    </location>
</feature>
<keyword evidence="2" id="KW-1003">Cell membrane</keyword>
<sequence length="365" mass="41572">MSTTFVTIRLVTTESWKNVQRRFCTNRKPYTSKTKFLVNCRLFRWFKGVTSSSLSLSCHNAFEKSWKLNYLLLHTVTIIWGTQHALIKYSLQYSSPELFNFVRFLLASLTFLPSLFFQSSRSSTEKNVSIFNSSLWLSGTELGFWLFLGFALQSVGLETTDANKGGFLLYLNVKFVPLILWLLYGRRISSDTWLSVFAAFLGTCLLSFDIYSYHISEGDIYCILAALASAMFIVRLSNAAQQYSAALLNVCSLWTVTICSLVWFGIEHISNLSCIEEQWKLIPTLIQHQWWCWLYLGCITTGLGNWLQTIAQKKVAPEKASVIYALDPLYGAIFSWWFLQETLSFQGCMGALFIIGAAIYSAKTS</sequence>
<dbReference type="PANTHER" id="PTHR42920">
    <property type="entry name" value="OS03G0707200 PROTEIN-RELATED"/>
    <property type="match status" value="1"/>
</dbReference>
<feature type="domain" description="EamA" evidence="7">
    <location>
        <begin position="70"/>
        <end position="207"/>
    </location>
</feature>